<gene>
    <name evidence="1" type="ORF">GQ55_9G224600</name>
</gene>
<organism evidence="1 2">
    <name type="scientific">Panicum hallii var. hallii</name>
    <dbReference type="NCBI Taxonomy" id="1504633"/>
    <lineage>
        <taxon>Eukaryota</taxon>
        <taxon>Viridiplantae</taxon>
        <taxon>Streptophyta</taxon>
        <taxon>Embryophyta</taxon>
        <taxon>Tracheophyta</taxon>
        <taxon>Spermatophyta</taxon>
        <taxon>Magnoliopsida</taxon>
        <taxon>Liliopsida</taxon>
        <taxon>Poales</taxon>
        <taxon>Poaceae</taxon>
        <taxon>PACMAD clade</taxon>
        <taxon>Panicoideae</taxon>
        <taxon>Panicodae</taxon>
        <taxon>Paniceae</taxon>
        <taxon>Panicinae</taxon>
        <taxon>Panicum</taxon>
        <taxon>Panicum sect. Panicum</taxon>
    </lineage>
</organism>
<dbReference type="AlphaFoldDB" id="A0A2T7C628"/>
<dbReference type="Proteomes" id="UP000244336">
    <property type="component" value="Chromosome 9"/>
</dbReference>
<dbReference type="Gramene" id="PUZ38792">
    <property type="protein sequence ID" value="PUZ38792"/>
    <property type="gene ID" value="GQ55_9G224600"/>
</dbReference>
<dbReference type="EMBL" id="CM009757">
    <property type="protein sequence ID" value="PUZ38792.1"/>
    <property type="molecule type" value="Genomic_DNA"/>
</dbReference>
<name>A0A2T7C628_9POAL</name>
<protein>
    <submittedName>
        <fullName evidence="1">Uncharacterized protein</fullName>
    </submittedName>
</protein>
<evidence type="ECO:0000313" key="2">
    <source>
        <dbReference type="Proteomes" id="UP000244336"/>
    </source>
</evidence>
<keyword evidence="2" id="KW-1185">Reference proteome</keyword>
<sequence>METDKQLTEISKTLLKIQTSLDRNTKVINKSNNTIDGIATWKPKIDAQVEDLKAKVLEYEDVDLTKLGAAHLAPPFPKAASGQFGRGDEHLHRRSGYAVVTTLTLPPVTRANQLTDLTPVPLTFGSVPHPGSATSFGAWGSAMPQLEFP</sequence>
<proteinExistence type="predicted"/>
<reference evidence="1 2" key="1">
    <citation type="submission" date="2018-04" db="EMBL/GenBank/DDBJ databases">
        <title>WGS assembly of Panicum hallii var. hallii HAL2.</title>
        <authorList>
            <person name="Lovell J."/>
            <person name="Jenkins J."/>
            <person name="Lowry D."/>
            <person name="Mamidi S."/>
            <person name="Sreedasyam A."/>
            <person name="Weng X."/>
            <person name="Barry K."/>
            <person name="Bonette J."/>
            <person name="Campitelli B."/>
            <person name="Daum C."/>
            <person name="Gordon S."/>
            <person name="Gould B."/>
            <person name="Lipzen A."/>
            <person name="MacQueen A."/>
            <person name="Palacio-Mejia J."/>
            <person name="Plott C."/>
            <person name="Shakirov E."/>
            <person name="Shu S."/>
            <person name="Yoshinaga Y."/>
            <person name="Zane M."/>
            <person name="Rokhsar D."/>
            <person name="Grimwood J."/>
            <person name="Schmutz J."/>
            <person name="Juenger T."/>
        </authorList>
    </citation>
    <scope>NUCLEOTIDE SEQUENCE [LARGE SCALE GENOMIC DNA]</scope>
    <source>
        <strain evidence="2">cv. HAL2</strain>
    </source>
</reference>
<accession>A0A2T7C628</accession>
<evidence type="ECO:0000313" key="1">
    <source>
        <dbReference type="EMBL" id="PUZ38792.1"/>
    </source>
</evidence>